<proteinExistence type="predicted"/>
<evidence type="ECO:0000313" key="1">
    <source>
        <dbReference type="EMBL" id="CAD2191051.1"/>
    </source>
</evidence>
<dbReference type="EMBL" id="CAJEWN010000852">
    <property type="protein sequence ID" value="CAD2191051.1"/>
    <property type="molecule type" value="Genomic_DNA"/>
</dbReference>
<comment type="caution">
    <text evidence="1">The sequence shown here is derived from an EMBL/GenBank/DDBJ whole genome shotgun (WGS) entry which is preliminary data.</text>
</comment>
<reference evidence="1 2" key="1">
    <citation type="submission" date="2020-08" db="EMBL/GenBank/DDBJ databases">
        <authorList>
            <person name="Koutsovoulos G."/>
            <person name="Danchin GJ E."/>
        </authorList>
    </citation>
    <scope>NUCLEOTIDE SEQUENCE [LARGE SCALE GENOMIC DNA]</scope>
</reference>
<evidence type="ECO:0000313" key="2">
    <source>
        <dbReference type="Proteomes" id="UP000580250"/>
    </source>
</evidence>
<accession>A0A6V7WVK1</accession>
<name>A0A6V7WVK1_MELEN</name>
<dbReference type="Proteomes" id="UP000580250">
    <property type="component" value="Unassembled WGS sequence"/>
</dbReference>
<gene>
    <name evidence="1" type="ORF">MENT_LOCUS43878</name>
</gene>
<organism evidence="1 2">
    <name type="scientific">Meloidogyne enterolobii</name>
    <name type="common">Root-knot nematode worm</name>
    <name type="synonym">Meloidogyne mayaguensis</name>
    <dbReference type="NCBI Taxonomy" id="390850"/>
    <lineage>
        <taxon>Eukaryota</taxon>
        <taxon>Metazoa</taxon>
        <taxon>Ecdysozoa</taxon>
        <taxon>Nematoda</taxon>
        <taxon>Chromadorea</taxon>
        <taxon>Rhabditida</taxon>
        <taxon>Tylenchina</taxon>
        <taxon>Tylenchomorpha</taxon>
        <taxon>Tylenchoidea</taxon>
        <taxon>Meloidogynidae</taxon>
        <taxon>Meloidogyninae</taxon>
        <taxon>Meloidogyne</taxon>
    </lineage>
</organism>
<dbReference type="AlphaFoldDB" id="A0A6V7WVK1"/>
<sequence>MLKIQKKVLYICEDGLLSPFYFHKNLARILSEKYIVDLLVYSKERGHKIYSENLQIINIPVTDKFLNLTTLNERGYDAAYAEFHNSELFYFLGIYTGKYYYLYFIYINGYCGRSPMTIPCHIWLNMGNQNI</sequence>
<protein>
    <submittedName>
        <fullName evidence="1">Uncharacterized protein</fullName>
    </submittedName>
</protein>